<evidence type="ECO:0000256" key="3">
    <source>
        <dbReference type="ARBA" id="ARBA00022692"/>
    </source>
</evidence>
<evidence type="ECO:0000313" key="8">
    <source>
        <dbReference type="Proteomes" id="UP001165082"/>
    </source>
</evidence>
<gene>
    <name evidence="7" type="ORF">TrRE_jg11293</name>
</gene>
<evidence type="ECO:0000256" key="6">
    <source>
        <dbReference type="SAM" id="Phobius"/>
    </source>
</evidence>
<dbReference type="InterPro" id="IPR010651">
    <property type="entry name" value="Sugar_transport"/>
</dbReference>
<evidence type="ECO:0000256" key="2">
    <source>
        <dbReference type="ARBA" id="ARBA00005731"/>
    </source>
</evidence>
<comment type="caution">
    <text evidence="7">The sequence shown here is derived from an EMBL/GenBank/DDBJ whole genome shotgun (WGS) entry which is preliminary data.</text>
</comment>
<proteinExistence type="inferred from homology"/>
<keyword evidence="4 6" id="KW-1133">Transmembrane helix</keyword>
<accession>A0A9W7DPQ1</accession>
<dbReference type="OrthoDB" id="426527at2759"/>
<feature type="transmembrane region" description="Helical" evidence="6">
    <location>
        <begin position="12"/>
        <end position="30"/>
    </location>
</feature>
<keyword evidence="8" id="KW-1185">Reference proteome</keyword>
<organism evidence="7 8">
    <name type="scientific">Triparma retinervis</name>
    <dbReference type="NCBI Taxonomy" id="2557542"/>
    <lineage>
        <taxon>Eukaryota</taxon>
        <taxon>Sar</taxon>
        <taxon>Stramenopiles</taxon>
        <taxon>Ochrophyta</taxon>
        <taxon>Bolidophyceae</taxon>
        <taxon>Parmales</taxon>
        <taxon>Triparmaceae</taxon>
        <taxon>Triparma</taxon>
    </lineage>
</organism>
<dbReference type="PANTHER" id="PTHR16119">
    <property type="entry name" value="TRANSMEMBRANE PROTEIN 144"/>
    <property type="match status" value="1"/>
</dbReference>
<name>A0A9W7DPQ1_9STRA</name>
<evidence type="ECO:0000256" key="1">
    <source>
        <dbReference type="ARBA" id="ARBA00004141"/>
    </source>
</evidence>
<dbReference type="Proteomes" id="UP001165082">
    <property type="component" value="Unassembled WGS sequence"/>
</dbReference>
<feature type="transmembrane region" description="Helical" evidence="6">
    <location>
        <begin position="42"/>
        <end position="60"/>
    </location>
</feature>
<sequence length="71" mass="7410">MISVQVLEEAVGYSICQSSLLISGLWGIFYFKEVQGSNRAKWGAAAVMCLVGIVGLTAMHEGDEGKSGGTG</sequence>
<reference evidence="7" key="1">
    <citation type="submission" date="2022-07" db="EMBL/GenBank/DDBJ databases">
        <title>Genome analysis of Parmales, a sister group of diatoms, reveals the evolutionary specialization of diatoms from phago-mixotrophs to photoautotrophs.</title>
        <authorList>
            <person name="Ban H."/>
            <person name="Sato S."/>
            <person name="Yoshikawa S."/>
            <person name="Kazumasa Y."/>
            <person name="Nakamura Y."/>
            <person name="Ichinomiya M."/>
            <person name="Saitoh K."/>
            <person name="Sato N."/>
            <person name="Blanc-Mathieu R."/>
            <person name="Endo H."/>
            <person name="Kuwata A."/>
            <person name="Ogata H."/>
        </authorList>
    </citation>
    <scope>NUCLEOTIDE SEQUENCE</scope>
</reference>
<evidence type="ECO:0000313" key="7">
    <source>
        <dbReference type="EMBL" id="GMH49805.1"/>
    </source>
</evidence>
<protein>
    <submittedName>
        <fullName evidence="7">Uncharacterized protein</fullName>
    </submittedName>
</protein>
<dbReference type="EMBL" id="BRXZ01003206">
    <property type="protein sequence ID" value="GMH49805.1"/>
    <property type="molecule type" value="Genomic_DNA"/>
</dbReference>
<dbReference type="GO" id="GO:0016020">
    <property type="term" value="C:membrane"/>
    <property type="evidence" value="ECO:0007669"/>
    <property type="project" value="UniProtKB-SubCell"/>
</dbReference>
<keyword evidence="3 6" id="KW-0812">Transmembrane</keyword>
<evidence type="ECO:0000256" key="5">
    <source>
        <dbReference type="ARBA" id="ARBA00023136"/>
    </source>
</evidence>
<keyword evidence="5 6" id="KW-0472">Membrane</keyword>
<dbReference type="GO" id="GO:0015144">
    <property type="term" value="F:carbohydrate transmembrane transporter activity"/>
    <property type="evidence" value="ECO:0007669"/>
    <property type="project" value="InterPro"/>
</dbReference>
<dbReference type="Pfam" id="PF07857">
    <property type="entry name" value="TMEM144"/>
    <property type="match status" value="1"/>
</dbReference>
<dbReference type="InterPro" id="IPR012435">
    <property type="entry name" value="TMEM144"/>
</dbReference>
<dbReference type="PANTHER" id="PTHR16119:SF17">
    <property type="entry name" value="TRANSMEMBRANE PROTEIN 144"/>
    <property type="match status" value="1"/>
</dbReference>
<comment type="subcellular location">
    <subcellularLocation>
        <location evidence="1">Membrane</location>
        <topology evidence="1">Multi-pass membrane protein</topology>
    </subcellularLocation>
</comment>
<evidence type="ECO:0000256" key="4">
    <source>
        <dbReference type="ARBA" id="ARBA00022989"/>
    </source>
</evidence>
<comment type="similarity">
    <text evidence="2">Belongs to the TMEM144 family.</text>
</comment>
<dbReference type="AlphaFoldDB" id="A0A9W7DPQ1"/>